<dbReference type="Pfam" id="PF08681">
    <property type="entry name" value="TacA1"/>
    <property type="match status" value="1"/>
</dbReference>
<dbReference type="GO" id="GO:0003677">
    <property type="term" value="F:DNA binding"/>
    <property type="evidence" value="ECO:0007669"/>
    <property type="project" value="UniProtKB-KW"/>
</dbReference>
<evidence type="ECO:0000256" key="3">
    <source>
        <dbReference type="ARBA" id="ARBA00023015"/>
    </source>
</evidence>
<dbReference type="Gene3D" id="1.20.5.780">
    <property type="entry name" value="Single helix bin"/>
    <property type="match status" value="1"/>
</dbReference>
<evidence type="ECO:0000313" key="8">
    <source>
        <dbReference type="Proteomes" id="UP000451386"/>
    </source>
</evidence>
<dbReference type="PANTHER" id="PTHR35401:SF1">
    <property type="entry name" value="CYTOPLASMIC PROTEIN"/>
    <property type="match status" value="1"/>
</dbReference>
<dbReference type="SUPFAM" id="SSF47598">
    <property type="entry name" value="Ribbon-helix-helix"/>
    <property type="match status" value="1"/>
</dbReference>
<dbReference type="InterPro" id="IPR014795">
    <property type="entry name" value="TacA_1-like"/>
</dbReference>
<dbReference type="InterPro" id="IPR010985">
    <property type="entry name" value="Ribbon_hlx_hlx"/>
</dbReference>
<keyword evidence="5" id="KW-0804">Transcription</keyword>
<evidence type="ECO:0000256" key="5">
    <source>
        <dbReference type="ARBA" id="ARBA00023163"/>
    </source>
</evidence>
<dbReference type="Proteomes" id="UP000451386">
    <property type="component" value="Unassembled WGS sequence"/>
</dbReference>
<gene>
    <name evidence="7" type="ORF">GBA83_10735</name>
</gene>
<dbReference type="PANTHER" id="PTHR35401">
    <property type="entry name" value="COPG FAMILY HELIX-TURN-HELIX PROTEIN-RELATED-RELATED"/>
    <property type="match status" value="1"/>
</dbReference>
<evidence type="ECO:0000256" key="2">
    <source>
        <dbReference type="ARBA" id="ARBA00022649"/>
    </source>
</evidence>
<dbReference type="EMBL" id="WDOP01000043">
    <property type="protein sequence ID" value="KAB7485123.1"/>
    <property type="molecule type" value="Genomic_DNA"/>
</dbReference>
<keyword evidence="2" id="KW-1277">Toxin-antitoxin system</keyword>
<accession>A0A7J5TL50</accession>
<comment type="caution">
    <text evidence="7">The sequence shown here is derived from an EMBL/GenBank/DDBJ whole genome shotgun (WGS) entry which is preliminary data.</text>
</comment>
<name>A0A7J5TL50_BIFBI</name>
<evidence type="ECO:0000313" key="7">
    <source>
        <dbReference type="EMBL" id="KAB7485123.1"/>
    </source>
</evidence>
<evidence type="ECO:0000256" key="4">
    <source>
        <dbReference type="ARBA" id="ARBA00023125"/>
    </source>
</evidence>
<evidence type="ECO:0000256" key="6">
    <source>
        <dbReference type="ARBA" id="ARBA00049988"/>
    </source>
</evidence>
<proteinExistence type="inferred from homology"/>
<sequence>MYGVMPYNIVMATMTRTARIDMRLTEEEKRLIEQASAATGSRLTTWCINNLINDAKRDLHANAIIRLSDEAFDRFVENLDRPLTEKQQQFLAYQPEWA</sequence>
<comment type="similarity">
    <text evidence="6">Belongs to the TacA antitoxin family.</text>
</comment>
<keyword evidence="1" id="KW-0678">Repressor</keyword>
<dbReference type="GO" id="GO:0006355">
    <property type="term" value="P:regulation of DNA-templated transcription"/>
    <property type="evidence" value="ECO:0007669"/>
    <property type="project" value="InterPro"/>
</dbReference>
<protein>
    <submittedName>
        <fullName evidence="7">DUF1778 domain-containing protein</fullName>
    </submittedName>
</protein>
<organism evidence="7 8">
    <name type="scientific">Bifidobacterium bifidum</name>
    <dbReference type="NCBI Taxonomy" id="1681"/>
    <lineage>
        <taxon>Bacteria</taxon>
        <taxon>Bacillati</taxon>
        <taxon>Actinomycetota</taxon>
        <taxon>Actinomycetes</taxon>
        <taxon>Bifidobacteriales</taxon>
        <taxon>Bifidobacteriaceae</taxon>
        <taxon>Bifidobacterium</taxon>
    </lineage>
</organism>
<evidence type="ECO:0000256" key="1">
    <source>
        <dbReference type="ARBA" id="ARBA00022491"/>
    </source>
</evidence>
<keyword evidence="4" id="KW-0238">DNA-binding</keyword>
<dbReference type="AlphaFoldDB" id="A0A7J5TL50"/>
<reference evidence="7 8" key="1">
    <citation type="journal article" date="2019" name="Nat. Med.">
        <title>A library of human gut bacterial isolates paired with longitudinal multiomics data enables mechanistic microbiome research.</title>
        <authorList>
            <person name="Poyet M."/>
            <person name="Groussin M."/>
            <person name="Gibbons S.M."/>
            <person name="Avila-Pacheco J."/>
            <person name="Jiang X."/>
            <person name="Kearney S.M."/>
            <person name="Perrotta A.R."/>
            <person name="Berdy B."/>
            <person name="Zhao S."/>
            <person name="Lieberman T.D."/>
            <person name="Swanson P.K."/>
            <person name="Smith M."/>
            <person name="Roesemann S."/>
            <person name="Alexander J.E."/>
            <person name="Rich S.A."/>
            <person name="Livny J."/>
            <person name="Vlamakis H."/>
            <person name="Clish C."/>
            <person name="Bullock K."/>
            <person name="Deik A."/>
            <person name="Scott J."/>
            <person name="Pierce K.A."/>
            <person name="Xavier R.J."/>
            <person name="Alm E.J."/>
        </authorList>
    </citation>
    <scope>NUCLEOTIDE SEQUENCE [LARGE SCALE GENOMIC DNA]</scope>
    <source>
        <strain evidence="7 8">BIOML-A13</strain>
    </source>
</reference>
<keyword evidence="3" id="KW-0805">Transcription regulation</keyword>